<dbReference type="InterPro" id="IPR027417">
    <property type="entry name" value="P-loop_NTPase"/>
</dbReference>
<evidence type="ECO:0000259" key="3">
    <source>
        <dbReference type="Pfam" id="PF17886"/>
    </source>
</evidence>
<dbReference type="InterPro" id="IPR008978">
    <property type="entry name" value="HSP20-like_chaperone"/>
</dbReference>
<reference evidence="4 5" key="1">
    <citation type="submission" date="2019-03" db="EMBL/GenBank/DDBJ databases">
        <title>Genomic Encyclopedia of Type Strains, Phase IV (KMG-IV): sequencing the most valuable type-strain genomes for metagenomic binning, comparative biology and taxonomic classification.</title>
        <authorList>
            <person name="Goeker M."/>
        </authorList>
    </citation>
    <scope>NUCLEOTIDE SEQUENCE [LARGE SCALE GENOMIC DNA]</scope>
    <source>
        <strain evidence="4 5">DSM 45775</strain>
    </source>
</reference>
<comment type="similarity">
    <text evidence="1">Belongs to the arsA ATPase family.</text>
</comment>
<dbReference type="Pfam" id="PF02374">
    <property type="entry name" value="ArsA_ATPase"/>
    <property type="match status" value="1"/>
</dbReference>
<dbReference type="OrthoDB" id="9780677at2"/>
<evidence type="ECO:0000256" key="1">
    <source>
        <dbReference type="ARBA" id="ARBA00011040"/>
    </source>
</evidence>
<gene>
    <name evidence="4" type="ORF">EV188_105112</name>
</gene>
<dbReference type="PANTHER" id="PTHR10803">
    <property type="entry name" value="ARSENICAL PUMP-DRIVING ATPASE ARSENITE-TRANSLOCATING ATPASE"/>
    <property type="match status" value="1"/>
</dbReference>
<dbReference type="InterPro" id="IPR025723">
    <property type="entry name" value="ArsA/GET3_ATPase-like"/>
</dbReference>
<keyword evidence="4" id="KW-0067">ATP-binding</keyword>
<dbReference type="GO" id="GO:0016887">
    <property type="term" value="F:ATP hydrolysis activity"/>
    <property type="evidence" value="ECO:0007669"/>
    <property type="project" value="InterPro"/>
</dbReference>
<sequence length="410" mass="43229">MRVLLFTGKGGVGKTTTAAATAVALARGGRKVLALSADPAHSLGDALAARLDGTPREIAPELYPGLFAAHIETRALVDEAWEPLRTQLRTLLAGAGVDEMVADELTVLPGVEELLALEDVRRATIDGPWEVVVVDCGPTAETLRLLALPEALGSYLERLFPTHRRAVRGVLAGLAGSSATVAKWDAAAASLSRLAEQLAGLRDLLADHRTTTIRLVLTPERVVAAETRRTLTALALHGLHVDGMVANRLVPDAGKGRGEAATWVRARRAEQEAVLADLSGAGGDVPVRRVPHHAGEPVGVEALATLAETLYGDDDPLDGPVGRALVAVRRTAGTGTEPDSEFVLDLHVSGIGEAEVDLARIGDELAVTVDGRRRAVALPPVLRRCEVTGADLDDDLLSVVFRPDPAVWMR</sequence>
<dbReference type="InterPro" id="IPR040612">
    <property type="entry name" value="ArsA_HSP20-like"/>
</dbReference>
<dbReference type="AlphaFoldDB" id="A0A4R6V924"/>
<feature type="domain" description="ArsA/GET3 Anion-transporting ATPase-like" evidence="2">
    <location>
        <begin position="1"/>
        <end position="311"/>
    </location>
</feature>
<evidence type="ECO:0000259" key="2">
    <source>
        <dbReference type="Pfam" id="PF02374"/>
    </source>
</evidence>
<dbReference type="Gene3D" id="2.60.40.790">
    <property type="match status" value="1"/>
</dbReference>
<evidence type="ECO:0000313" key="5">
    <source>
        <dbReference type="Proteomes" id="UP000295705"/>
    </source>
</evidence>
<organism evidence="4 5">
    <name type="scientific">Actinomycetospora succinea</name>
    <dbReference type="NCBI Taxonomy" id="663603"/>
    <lineage>
        <taxon>Bacteria</taxon>
        <taxon>Bacillati</taxon>
        <taxon>Actinomycetota</taxon>
        <taxon>Actinomycetes</taxon>
        <taxon>Pseudonocardiales</taxon>
        <taxon>Pseudonocardiaceae</taxon>
        <taxon>Actinomycetospora</taxon>
    </lineage>
</organism>
<keyword evidence="4" id="KW-0547">Nucleotide-binding</keyword>
<dbReference type="Pfam" id="PF17886">
    <property type="entry name" value="ArsA_HSP20"/>
    <property type="match status" value="1"/>
</dbReference>
<dbReference type="SUPFAM" id="SSF52540">
    <property type="entry name" value="P-loop containing nucleoside triphosphate hydrolases"/>
    <property type="match status" value="1"/>
</dbReference>
<dbReference type="RefSeq" id="WP_133827895.1">
    <property type="nucleotide sequence ID" value="NZ_BAABHR010000030.1"/>
</dbReference>
<dbReference type="NCBIfam" id="TIGR00345">
    <property type="entry name" value="GET3_arsA_TRC40"/>
    <property type="match status" value="1"/>
</dbReference>
<comment type="caution">
    <text evidence="4">The sequence shown here is derived from an EMBL/GenBank/DDBJ whole genome shotgun (WGS) entry which is preliminary data.</text>
</comment>
<dbReference type="Proteomes" id="UP000295705">
    <property type="component" value="Unassembled WGS sequence"/>
</dbReference>
<dbReference type="PANTHER" id="PTHR10803:SF3">
    <property type="entry name" value="ATPASE GET3"/>
    <property type="match status" value="1"/>
</dbReference>
<dbReference type="EMBL" id="SNYO01000005">
    <property type="protein sequence ID" value="TDQ55716.1"/>
    <property type="molecule type" value="Genomic_DNA"/>
</dbReference>
<dbReference type="GO" id="GO:0005524">
    <property type="term" value="F:ATP binding"/>
    <property type="evidence" value="ECO:0007669"/>
    <property type="project" value="UniProtKB-KW"/>
</dbReference>
<evidence type="ECO:0000313" key="4">
    <source>
        <dbReference type="EMBL" id="TDQ55716.1"/>
    </source>
</evidence>
<proteinExistence type="inferred from homology"/>
<keyword evidence="5" id="KW-1185">Reference proteome</keyword>
<dbReference type="Gene3D" id="3.40.50.300">
    <property type="entry name" value="P-loop containing nucleotide triphosphate hydrolases"/>
    <property type="match status" value="1"/>
</dbReference>
<accession>A0A4R6V924</accession>
<dbReference type="CDD" id="cd02035">
    <property type="entry name" value="ArsA"/>
    <property type="match status" value="1"/>
</dbReference>
<feature type="domain" description="ArsA HSP20-like" evidence="3">
    <location>
        <begin position="339"/>
        <end position="401"/>
    </location>
</feature>
<protein>
    <submittedName>
        <fullName evidence="4">Arsenite efflux ATP-binding protein ArsA</fullName>
    </submittedName>
</protein>
<dbReference type="InterPro" id="IPR016300">
    <property type="entry name" value="ATPase_ArsA/GET3"/>
</dbReference>
<name>A0A4R6V924_9PSEU</name>